<sequence length="197" mass="22896">MATMPLEKQHAKYGSHASDLVTTASTKNYGLVGHLNDCRSKPIWNHTKDAQPNATMQKWVFYVNHSRERQWVDADALAQSVKPDVHSGKVIEMVYLTEMYKITILQMIGYGDRTRTQAEVVRLFQEKYPELPPITQAGEIWRVKSILHYEFIYYEWRRGIEQSSTTSGANGMAQRERSRRKHQQQKGISDLPNRWAK</sequence>
<accession>A0AAV8XD29</accession>
<comment type="caution">
    <text evidence="2">The sequence shown here is derived from an EMBL/GenBank/DDBJ whole genome shotgun (WGS) entry which is preliminary data.</text>
</comment>
<keyword evidence="3" id="KW-1185">Reference proteome</keyword>
<evidence type="ECO:0000313" key="2">
    <source>
        <dbReference type="EMBL" id="KAJ8936530.1"/>
    </source>
</evidence>
<protein>
    <recommendedName>
        <fullName evidence="4">WW domain-containing protein</fullName>
    </recommendedName>
</protein>
<organism evidence="2 3">
    <name type="scientific">Aromia moschata</name>
    <dbReference type="NCBI Taxonomy" id="1265417"/>
    <lineage>
        <taxon>Eukaryota</taxon>
        <taxon>Metazoa</taxon>
        <taxon>Ecdysozoa</taxon>
        <taxon>Arthropoda</taxon>
        <taxon>Hexapoda</taxon>
        <taxon>Insecta</taxon>
        <taxon>Pterygota</taxon>
        <taxon>Neoptera</taxon>
        <taxon>Endopterygota</taxon>
        <taxon>Coleoptera</taxon>
        <taxon>Polyphaga</taxon>
        <taxon>Cucujiformia</taxon>
        <taxon>Chrysomeloidea</taxon>
        <taxon>Cerambycidae</taxon>
        <taxon>Cerambycinae</taxon>
        <taxon>Callichromatini</taxon>
        <taxon>Aromia</taxon>
    </lineage>
</organism>
<evidence type="ECO:0000313" key="3">
    <source>
        <dbReference type="Proteomes" id="UP001162162"/>
    </source>
</evidence>
<name>A0AAV8XD29_9CUCU</name>
<dbReference type="Proteomes" id="UP001162162">
    <property type="component" value="Unassembled WGS sequence"/>
</dbReference>
<evidence type="ECO:0000256" key="1">
    <source>
        <dbReference type="SAM" id="MobiDB-lite"/>
    </source>
</evidence>
<feature type="region of interest" description="Disordered" evidence="1">
    <location>
        <begin position="164"/>
        <end position="197"/>
    </location>
</feature>
<dbReference type="AlphaFoldDB" id="A0AAV8XD29"/>
<dbReference type="EMBL" id="JAPWTK010000739">
    <property type="protein sequence ID" value="KAJ8936530.1"/>
    <property type="molecule type" value="Genomic_DNA"/>
</dbReference>
<proteinExistence type="predicted"/>
<evidence type="ECO:0008006" key="4">
    <source>
        <dbReference type="Google" id="ProtNLM"/>
    </source>
</evidence>
<gene>
    <name evidence="2" type="ORF">NQ318_013461</name>
</gene>
<reference evidence="2" key="1">
    <citation type="journal article" date="2023" name="Insect Mol. Biol.">
        <title>Genome sequencing provides insights into the evolution of gene families encoding plant cell wall-degrading enzymes in longhorned beetles.</title>
        <authorList>
            <person name="Shin N.R."/>
            <person name="Okamura Y."/>
            <person name="Kirsch R."/>
            <person name="Pauchet Y."/>
        </authorList>
    </citation>
    <scope>NUCLEOTIDE SEQUENCE</scope>
    <source>
        <strain evidence="2">AMC_N1</strain>
    </source>
</reference>
<feature type="non-terminal residue" evidence="2">
    <location>
        <position position="197"/>
    </location>
</feature>